<organism evidence="1 2">
    <name type="scientific">Piscinibacter gummiphilus</name>
    <dbReference type="NCBI Taxonomy" id="946333"/>
    <lineage>
        <taxon>Bacteria</taxon>
        <taxon>Pseudomonadati</taxon>
        <taxon>Pseudomonadota</taxon>
        <taxon>Betaproteobacteria</taxon>
        <taxon>Burkholderiales</taxon>
        <taxon>Sphaerotilaceae</taxon>
        <taxon>Piscinibacter</taxon>
    </lineage>
</organism>
<dbReference type="STRING" id="946333.A4W93_04105"/>
<evidence type="ECO:0008006" key="3">
    <source>
        <dbReference type="Google" id="ProtNLM"/>
    </source>
</evidence>
<evidence type="ECO:0000313" key="2">
    <source>
        <dbReference type="Proteomes" id="UP000193427"/>
    </source>
</evidence>
<gene>
    <name evidence="1" type="ORF">A4W93_04105</name>
</gene>
<dbReference type="InterPro" id="IPR044925">
    <property type="entry name" value="His-Me_finger_sf"/>
</dbReference>
<name>A0A1W6LHQ3_9BURK</name>
<keyword evidence="2" id="KW-1185">Reference proteome</keyword>
<accession>A0A1W6LHQ3</accession>
<dbReference type="KEGG" id="rgu:A4W93_04105"/>
<dbReference type="EMBL" id="CP015118">
    <property type="protein sequence ID" value="ARN23717.1"/>
    <property type="molecule type" value="Genomic_DNA"/>
</dbReference>
<dbReference type="PANTHER" id="PTHR34319:SF7">
    <property type="entry name" value="HNH ENDONUCLEASE DOMAIN-CONTAINING PROTEIN"/>
    <property type="match status" value="1"/>
</dbReference>
<sequence length="147" mass="15900">MVRGEKVTLDGVTTRSVEYVKRARDEAAELRKAFDGGGRKDFLVSLASDPKKAAALREAGFSPAEIERIASGRVPQGWQVHHKLPLDDGGTNDFGNLVLIKNDPYHIAVTNTQRTLTGHLEPGGAARVEWPMIPGFVYPAKPGVTAP</sequence>
<dbReference type="Proteomes" id="UP000193427">
    <property type="component" value="Chromosome"/>
</dbReference>
<proteinExistence type="predicted"/>
<evidence type="ECO:0000313" key="1">
    <source>
        <dbReference type="EMBL" id="ARN23717.1"/>
    </source>
</evidence>
<reference evidence="1 2" key="1">
    <citation type="submission" date="2016-04" db="EMBL/GenBank/DDBJ databases">
        <title>Complete genome sequence of natural rubber-degrading, novel Gram-negative bacterium, Rhizobacter gummiphilus strain NS21.</title>
        <authorList>
            <person name="Tabata M."/>
            <person name="Kasai D."/>
            <person name="Fukuda M."/>
        </authorList>
    </citation>
    <scope>NUCLEOTIDE SEQUENCE [LARGE SCALE GENOMIC DNA]</scope>
    <source>
        <strain evidence="1 2">NS21</strain>
    </source>
</reference>
<dbReference type="PANTHER" id="PTHR34319">
    <property type="entry name" value="MAJOR EXPORTED PROTEIN"/>
    <property type="match status" value="1"/>
</dbReference>
<dbReference type="AlphaFoldDB" id="A0A1W6LHQ3"/>
<protein>
    <recommendedName>
        <fullName evidence="3">HNH endonuclease</fullName>
    </recommendedName>
</protein>
<dbReference type="CDD" id="cd00085">
    <property type="entry name" value="HNHc"/>
    <property type="match status" value="1"/>
</dbReference>
<dbReference type="InterPro" id="IPR003615">
    <property type="entry name" value="HNH_nuc"/>
</dbReference>
<dbReference type="SUPFAM" id="SSF54060">
    <property type="entry name" value="His-Me finger endonucleases"/>
    <property type="match status" value="1"/>
</dbReference>
<dbReference type="InterPro" id="IPR052947">
    <property type="entry name" value="T6SS_Hcp1_domain"/>
</dbReference>